<feature type="coiled-coil region" evidence="1">
    <location>
        <begin position="378"/>
        <end position="454"/>
    </location>
</feature>
<feature type="region of interest" description="Disordered" evidence="2">
    <location>
        <begin position="216"/>
        <end position="257"/>
    </location>
</feature>
<evidence type="ECO:0000256" key="2">
    <source>
        <dbReference type="SAM" id="MobiDB-lite"/>
    </source>
</evidence>
<sequence>MSGSEPGGMALEGSKAVVLPKFNTHIYTFEMTLEKLKTTINEYCIPMDLHPRLPPPGMTMDRLPSRYIGLYVEQLEHGGLRVSFSSFSLMHQTDRLFVLGFYKLCKQGHWFSFENKTEGRAKKCFKEVTTSLKGWKRKFFLLDRRAVSDAMPRRHGDTNLHYEFPNNYEEGKAARMSEFLVPLRPPPHHLLYVCGLTTACRHSELRYDIKDQDINGTVVSRGDPIPGDQRPKPRAKAKRAGAGGEEGSKKRRKVWKNDQSIQSGFKATLSAIPLHQASPKVGKKPAAAASPEIAKDTPRSSHHGHEDESVANRYVPDWELCNDLRVCTFIACKELVSHLDTLDKDEFLGSLSNVEVISRAYQTLGQSVVAQGELLKWYKQLNHNYVDLQNRNDAQLEELDHLSFDLRRMSQENEGLNQRHTLLDSAHSVCLPREKELLDRVKDLEWERDEWRNTTSDQVEKIQSLEKDLKPRTQQLVVAEEKVEVLEGEKLDLVGKVARAEADHKKLVHEFLPAMVKRLQISVATKDQIAQLLSETQDLDIEGLKSWQAKHQEIFIMSYPYVQKVANSCDLPMNELLSVYPDVLLLP</sequence>
<feature type="compositionally biased region" description="Basic and acidic residues" evidence="2">
    <location>
        <begin position="293"/>
        <end position="308"/>
    </location>
</feature>
<organism evidence="3">
    <name type="scientific">Tanacetum cinerariifolium</name>
    <name type="common">Dalmatian daisy</name>
    <name type="synonym">Chrysanthemum cinerariifolium</name>
    <dbReference type="NCBI Taxonomy" id="118510"/>
    <lineage>
        <taxon>Eukaryota</taxon>
        <taxon>Viridiplantae</taxon>
        <taxon>Streptophyta</taxon>
        <taxon>Embryophyta</taxon>
        <taxon>Tracheophyta</taxon>
        <taxon>Spermatophyta</taxon>
        <taxon>Magnoliopsida</taxon>
        <taxon>eudicotyledons</taxon>
        <taxon>Gunneridae</taxon>
        <taxon>Pentapetalae</taxon>
        <taxon>asterids</taxon>
        <taxon>campanulids</taxon>
        <taxon>Asterales</taxon>
        <taxon>Asteraceae</taxon>
        <taxon>Asteroideae</taxon>
        <taxon>Anthemideae</taxon>
        <taxon>Anthemidinae</taxon>
        <taxon>Tanacetum</taxon>
    </lineage>
</organism>
<gene>
    <name evidence="3" type="ORF">Tci_046052</name>
</gene>
<reference evidence="3" key="1">
    <citation type="journal article" date="2019" name="Sci. Rep.">
        <title>Draft genome of Tanacetum cinerariifolium, the natural source of mosquito coil.</title>
        <authorList>
            <person name="Yamashiro T."/>
            <person name="Shiraishi A."/>
            <person name="Satake H."/>
            <person name="Nakayama K."/>
        </authorList>
    </citation>
    <scope>NUCLEOTIDE SEQUENCE</scope>
</reference>
<name>A0A6L2MNW2_TANCI</name>
<comment type="caution">
    <text evidence="3">The sequence shown here is derived from an EMBL/GenBank/DDBJ whole genome shotgun (WGS) entry which is preliminary data.</text>
</comment>
<evidence type="ECO:0008006" key="4">
    <source>
        <dbReference type="Google" id="ProtNLM"/>
    </source>
</evidence>
<keyword evidence="1" id="KW-0175">Coiled coil</keyword>
<evidence type="ECO:0000256" key="1">
    <source>
        <dbReference type="SAM" id="Coils"/>
    </source>
</evidence>
<protein>
    <recommendedName>
        <fullName evidence="4">Transposase (Putative), gypsy type</fullName>
    </recommendedName>
</protein>
<dbReference type="EMBL" id="BKCJ010006814">
    <property type="protein sequence ID" value="GEU74074.1"/>
    <property type="molecule type" value="Genomic_DNA"/>
</dbReference>
<feature type="region of interest" description="Disordered" evidence="2">
    <location>
        <begin position="276"/>
        <end position="308"/>
    </location>
</feature>
<evidence type="ECO:0000313" key="3">
    <source>
        <dbReference type="EMBL" id="GEU74074.1"/>
    </source>
</evidence>
<dbReference type="AlphaFoldDB" id="A0A6L2MNW2"/>
<accession>A0A6L2MNW2</accession>
<proteinExistence type="predicted"/>